<dbReference type="GO" id="GO:0008061">
    <property type="term" value="F:chitin binding"/>
    <property type="evidence" value="ECO:0007669"/>
    <property type="project" value="UniProtKB-KW"/>
</dbReference>
<keyword evidence="5 11" id="KW-0732">Signal</keyword>
<gene>
    <name evidence="14" type="primary">LOC115361412</name>
</gene>
<dbReference type="Pfam" id="PF01607">
    <property type="entry name" value="CBM_14"/>
    <property type="match status" value="1"/>
</dbReference>
<evidence type="ECO:0000256" key="11">
    <source>
        <dbReference type="SAM" id="SignalP"/>
    </source>
</evidence>
<dbReference type="CDD" id="cd02872">
    <property type="entry name" value="GH18_chitolectin_chitotriosidase"/>
    <property type="match status" value="1"/>
</dbReference>
<keyword evidence="9" id="KW-0326">Glycosidase</keyword>
<evidence type="ECO:0000256" key="6">
    <source>
        <dbReference type="ARBA" id="ARBA00022801"/>
    </source>
</evidence>
<dbReference type="InterPro" id="IPR050314">
    <property type="entry name" value="Glycosyl_Hydrlase_18"/>
</dbReference>
<evidence type="ECO:0000259" key="13">
    <source>
        <dbReference type="PROSITE" id="PS51910"/>
    </source>
</evidence>
<dbReference type="AlphaFoldDB" id="A0A667ZQJ1"/>
<proteinExistence type="inferred from homology"/>
<reference evidence="14" key="2">
    <citation type="submission" date="2025-08" db="UniProtKB">
        <authorList>
            <consortium name="Ensembl"/>
        </authorList>
    </citation>
    <scope>IDENTIFICATION</scope>
</reference>
<evidence type="ECO:0000256" key="2">
    <source>
        <dbReference type="ARBA" id="ARBA00009121"/>
    </source>
</evidence>
<dbReference type="PROSITE" id="PS01095">
    <property type="entry name" value="GH18_1"/>
    <property type="match status" value="1"/>
</dbReference>
<evidence type="ECO:0000256" key="10">
    <source>
        <dbReference type="ARBA" id="ARBA00023326"/>
    </source>
</evidence>
<evidence type="ECO:0000313" key="14">
    <source>
        <dbReference type="Ensembl" id="ENSMMDP00005040983.1"/>
    </source>
</evidence>
<dbReference type="InterPro" id="IPR002557">
    <property type="entry name" value="Chitin-bd_dom"/>
</dbReference>
<dbReference type="PROSITE" id="PS51910">
    <property type="entry name" value="GH18_2"/>
    <property type="match status" value="1"/>
</dbReference>
<dbReference type="PANTHER" id="PTHR11177">
    <property type="entry name" value="CHITINASE"/>
    <property type="match status" value="1"/>
</dbReference>
<dbReference type="InterPro" id="IPR036508">
    <property type="entry name" value="Chitin-bd_dom_sf"/>
</dbReference>
<dbReference type="InterPro" id="IPR029070">
    <property type="entry name" value="Chitinase_insertion_sf"/>
</dbReference>
<keyword evidence="10" id="KW-0119">Carbohydrate metabolism</keyword>
<name>A0A667ZQJ1_9TELE</name>
<evidence type="ECO:0000256" key="7">
    <source>
        <dbReference type="ARBA" id="ARBA00023024"/>
    </source>
</evidence>
<feature type="signal peptide" evidence="11">
    <location>
        <begin position="1"/>
        <end position="19"/>
    </location>
</feature>
<keyword evidence="6" id="KW-0378">Hydrolase</keyword>
<keyword evidence="10" id="KW-0624">Polysaccharide degradation</keyword>
<dbReference type="GO" id="GO:0005576">
    <property type="term" value="C:extracellular region"/>
    <property type="evidence" value="ECO:0007669"/>
    <property type="project" value="InterPro"/>
</dbReference>
<evidence type="ECO:0000256" key="1">
    <source>
        <dbReference type="ARBA" id="ARBA00000822"/>
    </source>
</evidence>
<evidence type="ECO:0000256" key="4">
    <source>
        <dbReference type="ARBA" id="ARBA00022669"/>
    </source>
</evidence>
<comment type="catalytic activity">
    <reaction evidence="1">
        <text>Random endo-hydrolysis of N-acetyl-beta-D-glucosaminide (1-&gt;4)-beta-linkages in chitin and chitodextrins.</text>
        <dbReference type="EC" id="3.2.1.14"/>
    </reaction>
</comment>
<dbReference type="InterPro" id="IPR011583">
    <property type="entry name" value="Chitinase_II/V-like_cat"/>
</dbReference>
<dbReference type="InterPro" id="IPR017853">
    <property type="entry name" value="GH"/>
</dbReference>
<comment type="similarity">
    <text evidence="2">Belongs to the glycosyl hydrolase 18 family. Chitinase class II subfamily.</text>
</comment>
<feature type="domain" description="Chitin-binding type-2" evidence="12">
    <location>
        <begin position="414"/>
        <end position="463"/>
    </location>
</feature>
<reference evidence="14" key="1">
    <citation type="submission" date="2019-06" db="EMBL/GenBank/DDBJ databases">
        <authorList>
            <consortium name="Wellcome Sanger Institute Data Sharing"/>
        </authorList>
    </citation>
    <scope>NUCLEOTIDE SEQUENCE [LARGE SCALE GENOMIC DNA]</scope>
</reference>
<evidence type="ECO:0000313" key="15">
    <source>
        <dbReference type="Proteomes" id="UP000472263"/>
    </source>
</evidence>
<dbReference type="Ensembl" id="ENSMMDT00005041819.1">
    <property type="protein sequence ID" value="ENSMMDP00005040983.1"/>
    <property type="gene ID" value="ENSMMDG00005018947.1"/>
</dbReference>
<evidence type="ECO:0000256" key="8">
    <source>
        <dbReference type="ARBA" id="ARBA00023157"/>
    </source>
</evidence>
<dbReference type="PROSITE" id="PS50940">
    <property type="entry name" value="CHIT_BIND_II"/>
    <property type="match status" value="1"/>
</dbReference>
<accession>A0A667ZQJ1</accession>
<evidence type="ECO:0000256" key="5">
    <source>
        <dbReference type="ARBA" id="ARBA00022729"/>
    </source>
</evidence>
<evidence type="ECO:0000256" key="3">
    <source>
        <dbReference type="ARBA" id="ARBA00012729"/>
    </source>
</evidence>
<feature type="chain" id="PRO_5025472955" description="chitinase" evidence="11">
    <location>
        <begin position="20"/>
        <end position="463"/>
    </location>
</feature>
<dbReference type="SUPFAM" id="SSF51445">
    <property type="entry name" value="(Trans)glycosidases"/>
    <property type="match status" value="1"/>
</dbReference>
<dbReference type="EC" id="3.2.1.14" evidence="3"/>
<dbReference type="GO" id="GO:0000272">
    <property type="term" value="P:polysaccharide catabolic process"/>
    <property type="evidence" value="ECO:0007669"/>
    <property type="project" value="UniProtKB-KW"/>
</dbReference>
<organism evidence="14 15">
    <name type="scientific">Myripristis murdjan</name>
    <name type="common">pinecone soldierfish</name>
    <dbReference type="NCBI Taxonomy" id="586833"/>
    <lineage>
        <taxon>Eukaryota</taxon>
        <taxon>Metazoa</taxon>
        <taxon>Chordata</taxon>
        <taxon>Craniata</taxon>
        <taxon>Vertebrata</taxon>
        <taxon>Euteleostomi</taxon>
        <taxon>Actinopterygii</taxon>
        <taxon>Neopterygii</taxon>
        <taxon>Teleostei</taxon>
        <taxon>Neoteleostei</taxon>
        <taxon>Acanthomorphata</taxon>
        <taxon>Holocentriformes</taxon>
        <taxon>Holocentridae</taxon>
        <taxon>Myripristis</taxon>
    </lineage>
</organism>
<feature type="domain" description="GH18" evidence="13">
    <location>
        <begin position="23"/>
        <end position="391"/>
    </location>
</feature>
<keyword evidence="4" id="KW-0147">Chitin-binding</keyword>
<dbReference type="SMART" id="SM00636">
    <property type="entry name" value="Glyco_18"/>
    <property type="match status" value="1"/>
</dbReference>
<dbReference type="FunFam" id="3.20.20.80:FF:000007">
    <property type="entry name" value="Acidic mammalian chitinase"/>
    <property type="match status" value="1"/>
</dbReference>
<dbReference type="Pfam" id="PF00704">
    <property type="entry name" value="Glyco_hydro_18"/>
    <property type="match status" value="1"/>
</dbReference>
<keyword evidence="8" id="KW-1015">Disulfide bond</keyword>
<sequence>MHTFFSVFFLLHIAFCTLGSSSSRLGCYFTNWAQHRPGEGKFVPSNIDPNLCTHLIYAFAAVNDASELVPVEENDEAFYQSFNALKNRNPNLKTLLSVGGWAFGTHEFTNMVSTKANREKFIQSSINLLREHGFDGLDLDWEYPGARGSPPEDKQRFTLLCKELLEALEAEGKAIGHPRLMVTAAVAAEKEVIDAAYEIAEIAKYLDFINVMTYDFHRTCQSVTGHHSPLYKGSSDTGDQIHLNTNFAMKYWRDQGAPAEKLNLGFAAFGQTFRLSSDSNEIGAPANGPATAGRFTREAGFLSHYEICTFLHGASVHWDDNKYIPYATKGKEWAGYDNEDSFEIKVASYLKNNRFGGAFIWALDLDDFSGMSCGQGSYPLISYLKSLLASGKTTETTAGVKTTTTAASNGIPDNNFCAGKPNGQYAFQVASAFFYNCNYGMTWILRCQYGLVFKESCKCCHWA</sequence>
<dbReference type="GO" id="GO:0008843">
    <property type="term" value="F:endochitinase activity"/>
    <property type="evidence" value="ECO:0007669"/>
    <property type="project" value="UniProtKB-EC"/>
</dbReference>
<dbReference type="GO" id="GO:0006032">
    <property type="term" value="P:chitin catabolic process"/>
    <property type="evidence" value="ECO:0007669"/>
    <property type="project" value="UniProtKB-KW"/>
</dbReference>
<dbReference type="SUPFAM" id="SSF54556">
    <property type="entry name" value="Chitinase insertion domain"/>
    <property type="match status" value="1"/>
</dbReference>
<dbReference type="GeneTree" id="ENSGT00940000162989"/>
<dbReference type="SUPFAM" id="SSF57625">
    <property type="entry name" value="Invertebrate chitin-binding proteins"/>
    <property type="match status" value="1"/>
</dbReference>
<evidence type="ECO:0000256" key="9">
    <source>
        <dbReference type="ARBA" id="ARBA00023295"/>
    </source>
</evidence>
<keyword evidence="15" id="KW-1185">Reference proteome</keyword>
<dbReference type="FunFam" id="3.10.50.10:FF:000001">
    <property type="entry name" value="Chitinase 3-like 1"/>
    <property type="match status" value="1"/>
</dbReference>
<reference evidence="14" key="3">
    <citation type="submission" date="2025-09" db="UniProtKB">
        <authorList>
            <consortium name="Ensembl"/>
        </authorList>
    </citation>
    <scope>IDENTIFICATION</scope>
</reference>
<protein>
    <recommendedName>
        <fullName evidence="3">chitinase</fullName>
        <ecNumber evidence="3">3.2.1.14</ecNumber>
    </recommendedName>
</protein>
<dbReference type="InterPro" id="IPR001223">
    <property type="entry name" value="Glyco_hydro18_cat"/>
</dbReference>
<dbReference type="InParanoid" id="A0A667ZQJ1"/>
<evidence type="ECO:0000259" key="12">
    <source>
        <dbReference type="PROSITE" id="PS50940"/>
    </source>
</evidence>
<dbReference type="Gene3D" id="3.20.20.80">
    <property type="entry name" value="Glycosidases"/>
    <property type="match status" value="2"/>
</dbReference>
<keyword evidence="7" id="KW-0146">Chitin degradation</keyword>
<dbReference type="PANTHER" id="PTHR11177:SF379">
    <property type="entry name" value="CHITINASE"/>
    <property type="match status" value="1"/>
</dbReference>
<dbReference type="InterPro" id="IPR001579">
    <property type="entry name" value="Glyco_hydro_18_chit_AS"/>
</dbReference>
<dbReference type="Proteomes" id="UP000472263">
    <property type="component" value="Chromosome 7"/>
</dbReference>